<dbReference type="AlphaFoldDB" id="A0A9W3BCK4"/>
<name>A0A9W3BCK4_BIOGL</name>
<evidence type="ECO:0000256" key="6">
    <source>
        <dbReference type="ARBA" id="ARBA00023136"/>
    </source>
</evidence>
<keyword evidence="11" id="KW-1185">Reference proteome</keyword>
<feature type="transmembrane region" description="Helical" evidence="9">
    <location>
        <begin position="212"/>
        <end position="234"/>
    </location>
</feature>
<organism evidence="11 12">
    <name type="scientific">Biomphalaria glabrata</name>
    <name type="common">Bloodfluke planorb</name>
    <name type="synonym">Freshwater snail</name>
    <dbReference type="NCBI Taxonomy" id="6526"/>
    <lineage>
        <taxon>Eukaryota</taxon>
        <taxon>Metazoa</taxon>
        <taxon>Spiralia</taxon>
        <taxon>Lophotrochozoa</taxon>
        <taxon>Mollusca</taxon>
        <taxon>Gastropoda</taxon>
        <taxon>Heterobranchia</taxon>
        <taxon>Euthyneura</taxon>
        <taxon>Panpulmonata</taxon>
        <taxon>Hygrophila</taxon>
        <taxon>Lymnaeoidea</taxon>
        <taxon>Planorbidae</taxon>
        <taxon>Biomphalaria</taxon>
    </lineage>
</organism>
<evidence type="ECO:0000256" key="1">
    <source>
        <dbReference type="ARBA" id="ARBA00004651"/>
    </source>
</evidence>
<keyword evidence="5" id="KW-0297">G-protein coupled receptor</keyword>
<evidence type="ECO:0000256" key="4">
    <source>
        <dbReference type="ARBA" id="ARBA00022989"/>
    </source>
</evidence>
<dbReference type="InterPro" id="IPR000276">
    <property type="entry name" value="GPCR_Rhodpsn"/>
</dbReference>
<dbReference type="Proteomes" id="UP001165740">
    <property type="component" value="Chromosome 9"/>
</dbReference>
<feature type="transmembrane region" description="Helical" evidence="9">
    <location>
        <begin position="172"/>
        <end position="192"/>
    </location>
</feature>
<dbReference type="GO" id="GO:0030425">
    <property type="term" value="C:dendrite"/>
    <property type="evidence" value="ECO:0007669"/>
    <property type="project" value="TreeGrafter"/>
</dbReference>
<keyword evidence="3 9" id="KW-0812">Transmembrane</keyword>
<accession>A0A9W3BCK4</accession>
<dbReference type="GeneID" id="129928173"/>
<evidence type="ECO:0000313" key="11">
    <source>
        <dbReference type="Proteomes" id="UP001165740"/>
    </source>
</evidence>
<dbReference type="GO" id="GO:0007187">
    <property type="term" value="P:G protein-coupled receptor signaling pathway, coupled to cyclic nucleotide second messenger"/>
    <property type="evidence" value="ECO:0007669"/>
    <property type="project" value="TreeGrafter"/>
</dbReference>
<dbReference type="GO" id="GO:0007268">
    <property type="term" value="P:chemical synaptic transmission"/>
    <property type="evidence" value="ECO:0007669"/>
    <property type="project" value="TreeGrafter"/>
</dbReference>
<proteinExistence type="predicted"/>
<dbReference type="PRINTS" id="PR00237">
    <property type="entry name" value="GPCRRHODOPSN"/>
</dbReference>
<keyword evidence="4 9" id="KW-1133">Transmembrane helix</keyword>
<sequence>MVCPPVTFYVLAHSETKVTAAMNTTSFHDICSTNIKSQRLLTAVAVLLSVLAAYTLLANLTVFLAIAQTLLKGSRRAITSDLSHNKSSYITRLLMLSMTVAGVIVGAFIMPLSIAEVISNNNWTFGPLLFKVRFSLDYLLCSITATHIQYMAIDTFLVVCKPLIYRLLAARTGYVLVALAWLIPISVILPWGIVVMEVTVNCNASLDNVFSLNMFCGSALFSCFTVMWVLYLFVVKDILMFRKRHLQKRSSDNPVFRTFESPPSTIPVTSFNVLECNSVQSNEMSNTQVSLQRFRRNMRCFQFIGIIMLSFSVCWFPTIFNLTFGSVTLGSGRGWIYIVVNWLAYFSSSVNPVLYCTNKTIKRAVINFIT</sequence>
<gene>
    <name evidence="12" type="primary">LOC129928173</name>
</gene>
<protein>
    <submittedName>
        <fullName evidence="12">Trace amine-associated receptor 1-like</fullName>
    </submittedName>
</protein>
<keyword evidence="2" id="KW-1003">Cell membrane</keyword>
<dbReference type="GO" id="GO:0005886">
    <property type="term" value="C:plasma membrane"/>
    <property type="evidence" value="ECO:0007669"/>
    <property type="project" value="UniProtKB-SubCell"/>
</dbReference>
<evidence type="ECO:0000256" key="2">
    <source>
        <dbReference type="ARBA" id="ARBA00022475"/>
    </source>
</evidence>
<dbReference type="GO" id="GO:0004993">
    <property type="term" value="F:G protein-coupled serotonin receptor activity"/>
    <property type="evidence" value="ECO:0007669"/>
    <property type="project" value="TreeGrafter"/>
</dbReference>
<keyword evidence="6 9" id="KW-0472">Membrane</keyword>
<keyword evidence="7" id="KW-0675">Receptor</keyword>
<dbReference type="PANTHER" id="PTHR24247">
    <property type="entry name" value="5-HYDROXYTRYPTAMINE RECEPTOR"/>
    <property type="match status" value="1"/>
</dbReference>
<dbReference type="InterPro" id="IPR017452">
    <property type="entry name" value="GPCR_Rhodpsn_7TM"/>
</dbReference>
<evidence type="ECO:0000259" key="10">
    <source>
        <dbReference type="PROSITE" id="PS50262"/>
    </source>
</evidence>
<evidence type="ECO:0000256" key="7">
    <source>
        <dbReference type="ARBA" id="ARBA00023170"/>
    </source>
</evidence>
<dbReference type="OrthoDB" id="6152916at2759"/>
<evidence type="ECO:0000313" key="12">
    <source>
        <dbReference type="RefSeq" id="XP_055897168.1"/>
    </source>
</evidence>
<dbReference type="PROSITE" id="PS50262">
    <property type="entry name" value="G_PROTEIN_RECEP_F1_2"/>
    <property type="match status" value="1"/>
</dbReference>
<keyword evidence="8" id="KW-0807">Transducer</keyword>
<dbReference type="SUPFAM" id="SSF81321">
    <property type="entry name" value="Family A G protein-coupled receptor-like"/>
    <property type="match status" value="1"/>
</dbReference>
<feature type="transmembrane region" description="Helical" evidence="9">
    <location>
        <begin position="300"/>
        <end position="322"/>
    </location>
</feature>
<dbReference type="GO" id="GO:0030594">
    <property type="term" value="F:neurotransmitter receptor activity"/>
    <property type="evidence" value="ECO:0007669"/>
    <property type="project" value="TreeGrafter"/>
</dbReference>
<dbReference type="Pfam" id="PF00001">
    <property type="entry name" value="7tm_1"/>
    <property type="match status" value="1"/>
</dbReference>
<feature type="transmembrane region" description="Helical" evidence="9">
    <location>
        <begin position="135"/>
        <end position="160"/>
    </location>
</feature>
<dbReference type="GO" id="GO:0045202">
    <property type="term" value="C:synapse"/>
    <property type="evidence" value="ECO:0007669"/>
    <property type="project" value="GOC"/>
</dbReference>
<feature type="domain" description="G-protein coupled receptors family 1 profile" evidence="10">
    <location>
        <begin position="58"/>
        <end position="355"/>
    </location>
</feature>
<dbReference type="PANTHER" id="PTHR24247:SF222">
    <property type="entry name" value="5-HYDROXYTRYPTAMINE (SEROTONIN) RECEPTOR 2B, ISOFORM E"/>
    <property type="match status" value="1"/>
</dbReference>
<reference evidence="12" key="1">
    <citation type="submission" date="2025-08" db="UniProtKB">
        <authorList>
            <consortium name="RefSeq"/>
        </authorList>
    </citation>
    <scope>IDENTIFICATION</scope>
</reference>
<dbReference type="Gene3D" id="1.20.1070.10">
    <property type="entry name" value="Rhodopsin 7-helix transmembrane proteins"/>
    <property type="match status" value="1"/>
</dbReference>
<evidence type="ECO:0000256" key="9">
    <source>
        <dbReference type="SAM" id="Phobius"/>
    </source>
</evidence>
<dbReference type="RefSeq" id="XP_055897168.1">
    <property type="nucleotide sequence ID" value="XM_056041193.1"/>
</dbReference>
<dbReference type="GO" id="GO:0007210">
    <property type="term" value="P:serotonin receptor signaling pathway"/>
    <property type="evidence" value="ECO:0007669"/>
    <property type="project" value="TreeGrafter"/>
</dbReference>
<feature type="transmembrane region" description="Helical" evidence="9">
    <location>
        <begin position="93"/>
        <end position="115"/>
    </location>
</feature>
<evidence type="ECO:0000256" key="5">
    <source>
        <dbReference type="ARBA" id="ARBA00023040"/>
    </source>
</evidence>
<feature type="transmembrane region" description="Helical" evidence="9">
    <location>
        <begin position="334"/>
        <end position="354"/>
    </location>
</feature>
<evidence type="ECO:0000256" key="3">
    <source>
        <dbReference type="ARBA" id="ARBA00022692"/>
    </source>
</evidence>
<evidence type="ECO:0000256" key="8">
    <source>
        <dbReference type="ARBA" id="ARBA00023224"/>
    </source>
</evidence>
<feature type="transmembrane region" description="Helical" evidence="9">
    <location>
        <begin position="43"/>
        <end position="66"/>
    </location>
</feature>
<comment type="subcellular location">
    <subcellularLocation>
        <location evidence="1">Cell membrane</location>
        <topology evidence="1">Multi-pass membrane protein</topology>
    </subcellularLocation>
</comment>